<dbReference type="GO" id="GO:0098797">
    <property type="term" value="C:plasma membrane protein complex"/>
    <property type="evidence" value="ECO:0007669"/>
    <property type="project" value="TreeGrafter"/>
</dbReference>
<gene>
    <name evidence="8" type="ORF">METZ01_LOCUS44863</name>
</gene>
<comment type="subcellular location">
    <subcellularLocation>
        <location evidence="1">Cell membrane</location>
        <topology evidence="1">Multi-pass membrane protein</topology>
    </subcellularLocation>
</comment>
<dbReference type="InterPro" id="IPR051447">
    <property type="entry name" value="Lipoprotein-release_system"/>
</dbReference>
<name>A0A381RM01_9ZZZZ</name>
<keyword evidence="2" id="KW-1003">Cell membrane</keyword>
<protein>
    <recommendedName>
        <fullName evidence="7">ABC3 transporter permease C-terminal domain-containing protein</fullName>
    </recommendedName>
</protein>
<evidence type="ECO:0000256" key="3">
    <source>
        <dbReference type="ARBA" id="ARBA00022692"/>
    </source>
</evidence>
<evidence type="ECO:0000256" key="1">
    <source>
        <dbReference type="ARBA" id="ARBA00004651"/>
    </source>
</evidence>
<evidence type="ECO:0000256" key="2">
    <source>
        <dbReference type="ARBA" id="ARBA00022475"/>
    </source>
</evidence>
<dbReference type="EMBL" id="UINC01002024">
    <property type="protein sequence ID" value="SUZ92009.1"/>
    <property type="molecule type" value="Genomic_DNA"/>
</dbReference>
<dbReference type="GO" id="GO:0044874">
    <property type="term" value="P:lipoprotein localization to outer membrane"/>
    <property type="evidence" value="ECO:0007669"/>
    <property type="project" value="TreeGrafter"/>
</dbReference>
<evidence type="ECO:0000259" key="7">
    <source>
        <dbReference type="Pfam" id="PF02687"/>
    </source>
</evidence>
<reference evidence="8" key="1">
    <citation type="submission" date="2018-05" db="EMBL/GenBank/DDBJ databases">
        <authorList>
            <person name="Lanie J.A."/>
            <person name="Ng W.-L."/>
            <person name="Kazmierczak K.M."/>
            <person name="Andrzejewski T.M."/>
            <person name="Davidsen T.M."/>
            <person name="Wayne K.J."/>
            <person name="Tettelin H."/>
            <person name="Glass J.I."/>
            <person name="Rusch D."/>
            <person name="Podicherti R."/>
            <person name="Tsui H.-C.T."/>
            <person name="Winkler M.E."/>
        </authorList>
    </citation>
    <scope>NUCLEOTIDE SEQUENCE</scope>
</reference>
<evidence type="ECO:0000256" key="5">
    <source>
        <dbReference type="ARBA" id="ARBA00023136"/>
    </source>
</evidence>
<feature type="transmembrane region" description="Helical" evidence="6">
    <location>
        <begin position="282"/>
        <end position="312"/>
    </location>
</feature>
<evidence type="ECO:0000313" key="8">
    <source>
        <dbReference type="EMBL" id="SUZ92009.1"/>
    </source>
</evidence>
<keyword evidence="3 6" id="KW-0812">Transmembrane</keyword>
<sequence length="371" mass="42069">MMIISISSGVGLQKTIQNKISSFFGHISVSNFQNNSSQSSLNPILINQEFYTNNKIEEINHIQSVAYKSGVITTKSTFEGVVFKGINEDFNWTVFSEYIIEGQIPSINNKITNEVIISDYLSKRLNLKLGEKFKISFLKMNSFIPNERNFKVVGIFNSGLIEFDQIYFLGDIKHIQKMNKWNSNQIGNFEIFINNFNDISKTSDELYAITPSNLDVINISDKFSDIFNWIALFDMNILLIIVIMILVGGINMITALLVTILEKTQLIGILRVLGSNINSIRYIFLSTGLYLISIGLLFGNIIGLGLIFFQKFTGFIKLNPETYYVSEVPVDINLFTIIILNFGILFFCLLMLIIPSYIIGRISPTQSLKIN</sequence>
<dbReference type="AlphaFoldDB" id="A0A381RM01"/>
<dbReference type="InterPro" id="IPR003838">
    <property type="entry name" value="ABC3_permease_C"/>
</dbReference>
<evidence type="ECO:0000256" key="4">
    <source>
        <dbReference type="ARBA" id="ARBA00022989"/>
    </source>
</evidence>
<dbReference type="PANTHER" id="PTHR30489">
    <property type="entry name" value="LIPOPROTEIN-RELEASING SYSTEM TRANSMEMBRANE PROTEIN LOLE"/>
    <property type="match status" value="1"/>
</dbReference>
<evidence type="ECO:0000256" key="6">
    <source>
        <dbReference type="SAM" id="Phobius"/>
    </source>
</evidence>
<feature type="transmembrane region" description="Helical" evidence="6">
    <location>
        <begin position="332"/>
        <end position="359"/>
    </location>
</feature>
<proteinExistence type="predicted"/>
<dbReference type="PANTHER" id="PTHR30489:SF0">
    <property type="entry name" value="LIPOPROTEIN-RELEASING SYSTEM TRANSMEMBRANE PROTEIN LOLE"/>
    <property type="match status" value="1"/>
</dbReference>
<feature type="transmembrane region" description="Helical" evidence="6">
    <location>
        <begin position="237"/>
        <end position="261"/>
    </location>
</feature>
<keyword evidence="4 6" id="KW-1133">Transmembrane helix</keyword>
<dbReference type="Pfam" id="PF02687">
    <property type="entry name" value="FtsX"/>
    <property type="match status" value="1"/>
</dbReference>
<feature type="domain" description="ABC3 transporter permease C-terminal" evidence="7">
    <location>
        <begin position="239"/>
        <end position="364"/>
    </location>
</feature>
<organism evidence="8">
    <name type="scientific">marine metagenome</name>
    <dbReference type="NCBI Taxonomy" id="408172"/>
    <lineage>
        <taxon>unclassified sequences</taxon>
        <taxon>metagenomes</taxon>
        <taxon>ecological metagenomes</taxon>
    </lineage>
</organism>
<keyword evidence="5 6" id="KW-0472">Membrane</keyword>
<accession>A0A381RM01</accession>